<feature type="region of interest" description="Disordered" evidence="1">
    <location>
        <begin position="289"/>
        <end position="315"/>
    </location>
</feature>
<feature type="compositionally biased region" description="Basic residues" evidence="1">
    <location>
        <begin position="1"/>
        <end position="11"/>
    </location>
</feature>
<feature type="compositionally biased region" description="Basic residues" evidence="1">
    <location>
        <begin position="152"/>
        <end position="161"/>
    </location>
</feature>
<evidence type="ECO:0000313" key="3">
    <source>
        <dbReference type="Proteomes" id="UP000007305"/>
    </source>
</evidence>
<reference evidence="3" key="1">
    <citation type="journal article" date="2009" name="Science">
        <title>The B73 maize genome: complexity, diversity, and dynamics.</title>
        <authorList>
            <person name="Schnable P.S."/>
            <person name="Ware D."/>
            <person name="Fulton R.S."/>
            <person name="Stein J.C."/>
            <person name="Wei F."/>
            <person name="Pasternak S."/>
            <person name="Liang C."/>
            <person name="Zhang J."/>
            <person name="Fulton L."/>
            <person name="Graves T.A."/>
            <person name="Minx P."/>
            <person name="Reily A.D."/>
            <person name="Courtney L."/>
            <person name="Kruchowski S.S."/>
            <person name="Tomlinson C."/>
            <person name="Strong C."/>
            <person name="Delehaunty K."/>
            <person name="Fronick C."/>
            <person name="Courtney B."/>
            <person name="Rock S.M."/>
            <person name="Belter E."/>
            <person name="Du F."/>
            <person name="Kim K."/>
            <person name="Abbott R.M."/>
            <person name="Cotton M."/>
            <person name="Levy A."/>
            <person name="Marchetto P."/>
            <person name="Ochoa K."/>
            <person name="Jackson S.M."/>
            <person name="Gillam B."/>
            <person name="Chen W."/>
            <person name="Yan L."/>
            <person name="Higginbotham J."/>
            <person name="Cardenas M."/>
            <person name="Waligorski J."/>
            <person name="Applebaum E."/>
            <person name="Phelps L."/>
            <person name="Falcone J."/>
            <person name="Kanchi K."/>
            <person name="Thane T."/>
            <person name="Scimone A."/>
            <person name="Thane N."/>
            <person name="Henke J."/>
            <person name="Wang T."/>
            <person name="Ruppert J."/>
            <person name="Shah N."/>
            <person name="Rotter K."/>
            <person name="Hodges J."/>
            <person name="Ingenthron E."/>
            <person name="Cordes M."/>
            <person name="Kohlberg S."/>
            <person name="Sgro J."/>
            <person name="Delgado B."/>
            <person name="Mead K."/>
            <person name="Chinwalla A."/>
            <person name="Leonard S."/>
            <person name="Crouse K."/>
            <person name="Collura K."/>
            <person name="Kudrna D."/>
            <person name="Currie J."/>
            <person name="He R."/>
            <person name="Angelova A."/>
            <person name="Rajasekar S."/>
            <person name="Mueller T."/>
            <person name="Lomeli R."/>
            <person name="Scara G."/>
            <person name="Ko A."/>
            <person name="Delaney K."/>
            <person name="Wissotski M."/>
            <person name="Lopez G."/>
            <person name="Campos D."/>
            <person name="Braidotti M."/>
            <person name="Ashley E."/>
            <person name="Golser W."/>
            <person name="Kim H."/>
            <person name="Lee S."/>
            <person name="Lin J."/>
            <person name="Dujmic Z."/>
            <person name="Kim W."/>
            <person name="Talag J."/>
            <person name="Zuccolo A."/>
            <person name="Fan C."/>
            <person name="Sebastian A."/>
            <person name="Kramer M."/>
            <person name="Spiegel L."/>
            <person name="Nascimento L."/>
            <person name="Zutavern T."/>
            <person name="Miller B."/>
            <person name="Ambroise C."/>
            <person name="Muller S."/>
            <person name="Spooner W."/>
            <person name="Narechania A."/>
            <person name="Ren L."/>
            <person name="Wei S."/>
            <person name="Kumari S."/>
            <person name="Faga B."/>
            <person name="Levy M.J."/>
            <person name="McMahan L."/>
            <person name="Van Buren P."/>
            <person name="Vaughn M.W."/>
            <person name="Ying K."/>
            <person name="Yeh C.-T."/>
            <person name="Emrich S.J."/>
            <person name="Jia Y."/>
            <person name="Kalyanaraman A."/>
            <person name="Hsia A.-P."/>
            <person name="Barbazuk W.B."/>
            <person name="Baucom R.S."/>
            <person name="Brutnell T.P."/>
            <person name="Carpita N.C."/>
            <person name="Chaparro C."/>
            <person name="Chia J.-M."/>
            <person name="Deragon J.-M."/>
            <person name="Estill J.C."/>
            <person name="Fu Y."/>
            <person name="Jeddeloh J.A."/>
            <person name="Han Y."/>
            <person name="Lee H."/>
            <person name="Li P."/>
            <person name="Lisch D.R."/>
            <person name="Liu S."/>
            <person name="Liu Z."/>
            <person name="Nagel D.H."/>
            <person name="McCann M.C."/>
            <person name="SanMiguel P."/>
            <person name="Myers A.M."/>
            <person name="Nettleton D."/>
            <person name="Nguyen J."/>
            <person name="Penning B.W."/>
            <person name="Ponnala L."/>
            <person name="Schneider K.L."/>
            <person name="Schwartz D.C."/>
            <person name="Sharma A."/>
            <person name="Soderlund C."/>
            <person name="Springer N.M."/>
            <person name="Sun Q."/>
            <person name="Wang H."/>
            <person name="Waterman M."/>
            <person name="Westerman R."/>
            <person name="Wolfgruber T.K."/>
            <person name="Yang L."/>
            <person name="Yu Y."/>
            <person name="Zhang L."/>
            <person name="Zhou S."/>
            <person name="Zhu Q."/>
            <person name="Bennetzen J.L."/>
            <person name="Dawe R.K."/>
            <person name="Jiang J."/>
            <person name="Jiang N."/>
            <person name="Presting G.G."/>
            <person name="Wessler S.R."/>
            <person name="Aluru S."/>
            <person name="Martienssen R.A."/>
            <person name="Clifton S.W."/>
            <person name="McCombie W.R."/>
            <person name="Wing R.A."/>
            <person name="Wilson R.K."/>
        </authorList>
    </citation>
    <scope>NUCLEOTIDE SEQUENCE [LARGE SCALE GENOMIC DNA]</scope>
    <source>
        <strain evidence="3">cv. B73</strain>
    </source>
</reference>
<dbReference type="EnsemblPlants" id="Zm00001eb399660_T001">
    <property type="protein sequence ID" value="Zm00001eb399660_P001"/>
    <property type="gene ID" value="Zm00001eb399660"/>
</dbReference>
<name>A0A804RD29_MAIZE</name>
<proteinExistence type="predicted"/>
<feature type="compositionally biased region" description="Pro residues" evidence="1">
    <location>
        <begin position="300"/>
        <end position="310"/>
    </location>
</feature>
<evidence type="ECO:0000256" key="1">
    <source>
        <dbReference type="SAM" id="MobiDB-lite"/>
    </source>
</evidence>
<dbReference type="InParanoid" id="A0A804RD29"/>
<feature type="compositionally biased region" description="Low complexity" evidence="1">
    <location>
        <begin position="248"/>
        <end position="259"/>
    </location>
</feature>
<feature type="region of interest" description="Disordered" evidence="1">
    <location>
        <begin position="1"/>
        <end position="39"/>
    </location>
</feature>
<gene>
    <name evidence="2" type="primary">LOC107326007</name>
</gene>
<feature type="compositionally biased region" description="Low complexity" evidence="1">
    <location>
        <begin position="180"/>
        <end position="200"/>
    </location>
</feature>
<feature type="compositionally biased region" description="Low complexity" evidence="1">
    <location>
        <begin position="208"/>
        <end position="219"/>
    </location>
</feature>
<dbReference type="AlphaFoldDB" id="A0A804RD29"/>
<evidence type="ECO:0000313" key="2">
    <source>
        <dbReference type="EnsemblPlants" id="Zm00001eb399660_P001"/>
    </source>
</evidence>
<feature type="compositionally biased region" description="Basic residues" evidence="1">
    <location>
        <begin position="108"/>
        <end position="119"/>
    </location>
</feature>
<reference evidence="2" key="2">
    <citation type="submission" date="2019-07" db="EMBL/GenBank/DDBJ databases">
        <authorList>
            <person name="Seetharam A."/>
            <person name="Woodhouse M."/>
            <person name="Cannon E."/>
        </authorList>
    </citation>
    <scope>NUCLEOTIDE SEQUENCE [LARGE SCALE GENOMIC DNA]</scope>
    <source>
        <strain evidence="2">cv. B73</strain>
    </source>
</reference>
<feature type="region of interest" description="Disordered" evidence="1">
    <location>
        <begin position="108"/>
        <end position="263"/>
    </location>
</feature>
<dbReference type="Gramene" id="Zm00001eb399660_T001">
    <property type="protein sequence ID" value="Zm00001eb399660_P001"/>
    <property type="gene ID" value="Zm00001eb399660"/>
</dbReference>
<organism evidence="2 3">
    <name type="scientific">Zea mays</name>
    <name type="common">Maize</name>
    <dbReference type="NCBI Taxonomy" id="4577"/>
    <lineage>
        <taxon>Eukaryota</taxon>
        <taxon>Viridiplantae</taxon>
        <taxon>Streptophyta</taxon>
        <taxon>Embryophyta</taxon>
        <taxon>Tracheophyta</taxon>
        <taxon>Spermatophyta</taxon>
        <taxon>Magnoliopsida</taxon>
        <taxon>Liliopsida</taxon>
        <taxon>Poales</taxon>
        <taxon>Poaceae</taxon>
        <taxon>PACMAD clade</taxon>
        <taxon>Panicoideae</taxon>
        <taxon>Andropogonodae</taxon>
        <taxon>Andropogoneae</taxon>
        <taxon>Tripsacinae</taxon>
        <taxon>Zea</taxon>
    </lineage>
</organism>
<keyword evidence="3" id="KW-1185">Reference proteome</keyword>
<sequence length="357" mass="38082">MISHGQSRKGRARAEMQPHTRHRTPPVSHSRPLYKDAPSRGSVLPPLFTQLCLRVQQANGCRPPAPPAAAPYPPARPLRPALAAAASAHRRAVHLHVRRPPLGLRKALRSRPRQRRHRLQGAAPPVLAAARTQDLRGRGRLRGARGRDPHARRGRAPRRAPPHGDPVGRRRGGARGSGAGAHARGLPRGPASPAGPADGGAPHRRRGAAGAPRARGAPRAPRRAPRPQAVEPARRRRRRGEDRRLRRGQGAAAAAGPLRVVRRHGGVHVPRAVRPGGVLGRLRPLRRRRVEPRGGHPGAVPGPLPSPARGPAPGLGRAHVRHMLRRGAGAACRCVGRVPGLRGAVPREEGLAARVGD</sequence>
<dbReference type="Proteomes" id="UP000007305">
    <property type="component" value="Chromosome 9"/>
</dbReference>
<accession>A0A804RD29</accession>
<protein>
    <submittedName>
        <fullName evidence="2">Uncharacterized protein</fullName>
    </submittedName>
</protein>
<reference evidence="2" key="3">
    <citation type="submission" date="2021-05" db="UniProtKB">
        <authorList>
            <consortium name="EnsemblPlants"/>
        </authorList>
    </citation>
    <scope>IDENTIFICATION</scope>
    <source>
        <strain evidence="2">cv. B73</strain>
    </source>
</reference>